<dbReference type="PATRIC" id="fig|1619313.3.peg.2179"/>
<evidence type="ECO:0008006" key="3">
    <source>
        <dbReference type="Google" id="ProtNLM"/>
    </source>
</evidence>
<proteinExistence type="predicted"/>
<gene>
    <name evidence="1" type="ORF">EM595_2102</name>
</gene>
<dbReference type="Proteomes" id="UP000059419">
    <property type="component" value="Chromosome 1"/>
</dbReference>
<evidence type="ECO:0000313" key="1">
    <source>
        <dbReference type="EMBL" id="CUU24336.1"/>
    </source>
</evidence>
<sequence>MDIDKLSETIARIQFVADVSLVAQCKSDELKMALSMISDMAGTIETAALQSKIFYQVE</sequence>
<protein>
    <recommendedName>
        <fullName evidence="3">Secreted protein</fullName>
    </recommendedName>
</protein>
<dbReference type="KEGG" id="ege:EM595_2102"/>
<dbReference type="AlphaFoldDB" id="A0A0U5L592"/>
<evidence type="ECO:0000313" key="2">
    <source>
        <dbReference type="Proteomes" id="UP000059419"/>
    </source>
</evidence>
<name>A0A0U5L592_9GAMM</name>
<keyword evidence="2" id="KW-1185">Reference proteome</keyword>
<reference evidence="2" key="1">
    <citation type="submission" date="2015-11" db="EMBL/GenBank/DDBJ databases">
        <authorList>
            <person name="Blom J."/>
        </authorList>
    </citation>
    <scope>NUCLEOTIDE SEQUENCE [LARGE SCALE GENOMIC DNA]</scope>
</reference>
<dbReference type="RefSeq" id="WP_173645370.1">
    <property type="nucleotide sequence ID" value="NZ_LN907827.1"/>
</dbReference>
<organism evidence="1 2">
    <name type="scientific">Duffyella gerundensis</name>
    <dbReference type="NCBI Taxonomy" id="1619313"/>
    <lineage>
        <taxon>Bacteria</taxon>
        <taxon>Pseudomonadati</taxon>
        <taxon>Pseudomonadota</taxon>
        <taxon>Gammaproteobacteria</taxon>
        <taxon>Enterobacterales</taxon>
        <taxon>Erwiniaceae</taxon>
        <taxon>Duffyella</taxon>
    </lineage>
</organism>
<accession>A0A0U5L592</accession>
<dbReference type="EMBL" id="LN907827">
    <property type="protein sequence ID" value="CUU24336.1"/>
    <property type="molecule type" value="Genomic_DNA"/>
</dbReference>